<dbReference type="InterPro" id="IPR057207">
    <property type="entry name" value="FBXL15_LRR"/>
</dbReference>
<dbReference type="InterPro" id="IPR006553">
    <property type="entry name" value="Leu-rich_rpt_Cys-con_subtyp"/>
</dbReference>
<protein>
    <recommendedName>
        <fullName evidence="1">F-box/LRR-repeat protein 15-like leucin rich repeat domain-containing protein</fullName>
    </recommendedName>
</protein>
<dbReference type="PANTHER" id="PTHR13318">
    <property type="entry name" value="PARTNER OF PAIRED, ISOFORM B-RELATED"/>
    <property type="match status" value="1"/>
</dbReference>
<dbReference type="InterPro" id="IPR032675">
    <property type="entry name" value="LRR_dom_sf"/>
</dbReference>
<dbReference type="InterPro" id="IPR001611">
    <property type="entry name" value="Leu-rich_rpt"/>
</dbReference>
<dbReference type="Proteomes" id="UP000821853">
    <property type="component" value="Unassembled WGS sequence"/>
</dbReference>
<dbReference type="SMART" id="SM00367">
    <property type="entry name" value="LRR_CC"/>
    <property type="match status" value="11"/>
</dbReference>
<dbReference type="OrthoDB" id="2585512at2759"/>
<sequence>MAQVCPAWAAIIDETWMWTDDEVRLRLSAYTTYFSPLHQRGISMVRVEELQLPFGTLPRLLQALPDIKSLNLSYCVRLSNDVIRRAFSASMWTSLAVLNLSCCPYVSDIGMECVTSTLPNLEQLHINGCYRIRSLSMALIASRLRKLKLIEMNKCRIGNKGLRLLSGLSVPEERVDEEAMPKLEHISIRSSTFVTHSGLLFIGQRMQHLKTLDIAMCSSVQDRAISEIARIATLKHLDLHGCNKLTARSIEYLSTGPLSLAYLDISYCPQIGDDALEKVFEGPGLWSLTTLHMASTSITDYGLTIVALTLERLTTLDVSSCEAISERGIETVSTHIGNLRYLYLRFCRRLHNDSFMNPTCMANLKVVSLKGCRRIGSPGMEALASGGAFANLLELDVGFTSVDDIGLKYIAQVILSIINRV</sequence>
<gene>
    <name evidence="2" type="ORF">HPB48_025705</name>
</gene>
<dbReference type="Gene3D" id="3.80.10.10">
    <property type="entry name" value="Ribonuclease Inhibitor"/>
    <property type="match status" value="3"/>
</dbReference>
<comment type="caution">
    <text evidence="2">The sequence shown here is derived from an EMBL/GenBank/DDBJ whole genome shotgun (WGS) entry which is preliminary data.</text>
</comment>
<accession>A0A9J6H9Z5</accession>
<dbReference type="Pfam" id="PF25372">
    <property type="entry name" value="DUF7885"/>
    <property type="match status" value="1"/>
</dbReference>
<reference evidence="2 3" key="1">
    <citation type="journal article" date="2020" name="Cell">
        <title>Large-Scale Comparative Analyses of Tick Genomes Elucidate Their Genetic Diversity and Vector Capacities.</title>
        <authorList>
            <consortium name="Tick Genome and Microbiome Consortium (TIGMIC)"/>
            <person name="Jia N."/>
            <person name="Wang J."/>
            <person name="Shi W."/>
            <person name="Du L."/>
            <person name="Sun Y."/>
            <person name="Zhan W."/>
            <person name="Jiang J.F."/>
            <person name="Wang Q."/>
            <person name="Zhang B."/>
            <person name="Ji P."/>
            <person name="Bell-Sakyi L."/>
            <person name="Cui X.M."/>
            <person name="Yuan T.T."/>
            <person name="Jiang B.G."/>
            <person name="Yang W.F."/>
            <person name="Lam T.T."/>
            <person name="Chang Q.C."/>
            <person name="Ding S.J."/>
            <person name="Wang X.J."/>
            <person name="Zhu J.G."/>
            <person name="Ruan X.D."/>
            <person name="Zhao L."/>
            <person name="Wei J.T."/>
            <person name="Ye R.Z."/>
            <person name="Que T.C."/>
            <person name="Du C.H."/>
            <person name="Zhou Y.H."/>
            <person name="Cheng J.X."/>
            <person name="Dai P.F."/>
            <person name="Guo W.B."/>
            <person name="Han X.H."/>
            <person name="Huang E.J."/>
            <person name="Li L.F."/>
            <person name="Wei W."/>
            <person name="Gao Y.C."/>
            <person name="Liu J.Z."/>
            <person name="Shao H.Z."/>
            <person name="Wang X."/>
            <person name="Wang C.C."/>
            <person name="Yang T.C."/>
            <person name="Huo Q.B."/>
            <person name="Li W."/>
            <person name="Chen H.Y."/>
            <person name="Chen S.E."/>
            <person name="Zhou L.G."/>
            <person name="Ni X.B."/>
            <person name="Tian J.H."/>
            <person name="Sheng Y."/>
            <person name="Liu T."/>
            <person name="Pan Y.S."/>
            <person name="Xia L.Y."/>
            <person name="Li J."/>
            <person name="Zhao F."/>
            <person name="Cao W.C."/>
        </authorList>
    </citation>
    <scope>NUCLEOTIDE SEQUENCE [LARGE SCALE GENOMIC DNA]</scope>
    <source>
        <strain evidence="2">HaeL-2018</strain>
    </source>
</reference>
<evidence type="ECO:0000313" key="2">
    <source>
        <dbReference type="EMBL" id="KAH9383882.1"/>
    </source>
</evidence>
<keyword evidence="3" id="KW-1185">Reference proteome</keyword>
<evidence type="ECO:0000259" key="1">
    <source>
        <dbReference type="Pfam" id="PF25372"/>
    </source>
</evidence>
<evidence type="ECO:0000313" key="3">
    <source>
        <dbReference type="Proteomes" id="UP000821853"/>
    </source>
</evidence>
<dbReference type="EMBL" id="JABSTR010001276">
    <property type="protein sequence ID" value="KAH9383882.1"/>
    <property type="molecule type" value="Genomic_DNA"/>
</dbReference>
<feature type="domain" description="F-box/LRR-repeat protein 15-like leucin rich repeat" evidence="1">
    <location>
        <begin position="182"/>
        <end position="332"/>
    </location>
</feature>
<dbReference type="VEuPathDB" id="VectorBase:HLOH_047760"/>
<organism evidence="2 3">
    <name type="scientific">Haemaphysalis longicornis</name>
    <name type="common">Bush tick</name>
    <dbReference type="NCBI Taxonomy" id="44386"/>
    <lineage>
        <taxon>Eukaryota</taxon>
        <taxon>Metazoa</taxon>
        <taxon>Ecdysozoa</taxon>
        <taxon>Arthropoda</taxon>
        <taxon>Chelicerata</taxon>
        <taxon>Arachnida</taxon>
        <taxon>Acari</taxon>
        <taxon>Parasitiformes</taxon>
        <taxon>Ixodida</taxon>
        <taxon>Ixodoidea</taxon>
        <taxon>Ixodidae</taxon>
        <taxon>Haemaphysalinae</taxon>
        <taxon>Haemaphysalis</taxon>
    </lineage>
</organism>
<dbReference type="GO" id="GO:0031146">
    <property type="term" value="P:SCF-dependent proteasomal ubiquitin-dependent protein catabolic process"/>
    <property type="evidence" value="ECO:0007669"/>
    <property type="project" value="TreeGrafter"/>
</dbReference>
<name>A0A9J6H9Z5_HAELO</name>
<dbReference type="AlphaFoldDB" id="A0A9J6H9Z5"/>
<dbReference type="Pfam" id="PF13516">
    <property type="entry name" value="LRR_6"/>
    <property type="match status" value="1"/>
</dbReference>
<proteinExistence type="predicted"/>
<dbReference type="GO" id="GO:0019005">
    <property type="term" value="C:SCF ubiquitin ligase complex"/>
    <property type="evidence" value="ECO:0007669"/>
    <property type="project" value="TreeGrafter"/>
</dbReference>
<dbReference type="SUPFAM" id="SSF52047">
    <property type="entry name" value="RNI-like"/>
    <property type="match status" value="2"/>
</dbReference>